<feature type="region of interest" description="Disordered" evidence="2">
    <location>
        <begin position="198"/>
        <end position="221"/>
    </location>
</feature>
<dbReference type="PANTHER" id="PTHR32285:SF22">
    <property type="entry name" value="PROTEIN TRICHOME BIREFRINGENCE"/>
    <property type="match status" value="1"/>
</dbReference>
<evidence type="ECO:0000256" key="3">
    <source>
        <dbReference type="SAM" id="Phobius"/>
    </source>
</evidence>
<feature type="compositionally biased region" description="Low complexity" evidence="2">
    <location>
        <begin position="198"/>
        <end position="220"/>
    </location>
</feature>
<name>A0A7J6V075_THATH</name>
<evidence type="ECO:0000313" key="5">
    <source>
        <dbReference type="EMBL" id="KAF5178131.1"/>
    </source>
</evidence>
<dbReference type="PANTHER" id="PTHR32285">
    <property type="entry name" value="PROTEIN TRICHOME BIREFRINGENCE-LIKE 9-RELATED"/>
    <property type="match status" value="1"/>
</dbReference>
<reference evidence="5 6" key="1">
    <citation type="submission" date="2020-06" db="EMBL/GenBank/DDBJ databases">
        <title>Transcriptomic and genomic resources for Thalictrum thalictroides and T. hernandezii: Facilitating candidate gene discovery in an emerging model plant lineage.</title>
        <authorList>
            <person name="Arias T."/>
            <person name="Riano-Pachon D.M."/>
            <person name="Di Stilio V.S."/>
        </authorList>
    </citation>
    <scope>NUCLEOTIDE SEQUENCE [LARGE SCALE GENOMIC DNA]</scope>
    <source>
        <strain evidence="6">cv. WT478/WT964</strain>
        <tissue evidence="5">Leaves</tissue>
    </source>
</reference>
<evidence type="ECO:0000256" key="1">
    <source>
        <dbReference type="ARBA" id="ARBA00007727"/>
    </source>
</evidence>
<dbReference type="InterPro" id="IPR026057">
    <property type="entry name" value="TBL_C"/>
</dbReference>
<dbReference type="OrthoDB" id="630188at2759"/>
<dbReference type="GO" id="GO:0016413">
    <property type="term" value="F:O-acetyltransferase activity"/>
    <property type="evidence" value="ECO:0007669"/>
    <property type="project" value="InterPro"/>
</dbReference>
<accession>A0A7J6V075</accession>
<evidence type="ECO:0000313" key="6">
    <source>
        <dbReference type="Proteomes" id="UP000554482"/>
    </source>
</evidence>
<dbReference type="AlphaFoldDB" id="A0A7J6V075"/>
<feature type="transmembrane region" description="Helical" evidence="3">
    <location>
        <begin position="35"/>
        <end position="53"/>
    </location>
</feature>
<dbReference type="GO" id="GO:0005794">
    <property type="term" value="C:Golgi apparatus"/>
    <property type="evidence" value="ECO:0007669"/>
    <property type="project" value="TreeGrafter"/>
</dbReference>
<feature type="region of interest" description="Disordered" evidence="2">
    <location>
        <begin position="148"/>
        <end position="178"/>
    </location>
</feature>
<dbReference type="Proteomes" id="UP000554482">
    <property type="component" value="Unassembled WGS sequence"/>
</dbReference>
<dbReference type="Pfam" id="PF13839">
    <property type="entry name" value="PC-Esterase"/>
    <property type="match status" value="1"/>
</dbReference>
<dbReference type="InterPro" id="IPR029962">
    <property type="entry name" value="TBL"/>
</dbReference>
<protein>
    <submittedName>
        <fullName evidence="5">Trichome birefringence</fullName>
    </submittedName>
</protein>
<organism evidence="5 6">
    <name type="scientific">Thalictrum thalictroides</name>
    <name type="common">Rue-anemone</name>
    <name type="synonym">Anemone thalictroides</name>
    <dbReference type="NCBI Taxonomy" id="46969"/>
    <lineage>
        <taxon>Eukaryota</taxon>
        <taxon>Viridiplantae</taxon>
        <taxon>Streptophyta</taxon>
        <taxon>Embryophyta</taxon>
        <taxon>Tracheophyta</taxon>
        <taxon>Spermatophyta</taxon>
        <taxon>Magnoliopsida</taxon>
        <taxon>Ranunculales</taxon>
        <taxon>Ranunculaceae</taxon>
        <taxon>Thalictroideae</taxon>
        <taxon>Thalictrum</taxon>
    </lineage>
</organism>
<keyword evidence="3" id="KW-0812">Transmembrane</keyword>
<comment type="caution">
    <text evidence="5">The sequence shown here is derived from an EMBL/GenBank/DDBJ whole genome shotgun (WGS) entry which is preliminary data.</text>
</comment>
<keyword evidence="6" id="KW-1185">Reference proteome</keyword>
<gene>
    <name evidence="5" type="ORF">FRX31_032277</name>
</gene>
<comment type="similarity">
    <text evidence="1">Belongs to the PC-esterase family. TBL subfamily.</text>
</comment>
<feature type="domain" description="Trichome birefringence-like C-terminal" evidence="4">
    <location>
        <begin position="260"/>
        <end position="444"/>
    </location>
</feature>
<evidence type="ECO:0000259" key="4">
    <source>
        <dbReference type="Pfam" id="PF13839"/>
    </source>
</evidence>
<dbReference type="EMBL" id="JABWDY010040400">
    <property type="protein sequence ID" value="KAF5178131.1"/>
    <property type="molecule type" value="Genomic_DNA"/>
</dbReference>
<evidence type="ECO:0000256" key="2">
    <source>
        <dbReference type="SAM" id="MobiDB-lite"/>
    </source>
</evidence>
<sequence length="444" mass="49890">MADLAKQIYAGGGGGSFISDFKSLFSIIRTRRTMVFAYGFMFTVIAFTAFIAFSPSENSSSPWFNNIFSSSSSSSSTTTIPSDGSQFSSFFSYLFPNSSQPIVVQTNPNTTRSFNSTTQQQKQVPPLNQTITTSTPLLQQNQTVHKPLLKQPQLNQTVNATGSLSGSSGLKDKESSNNETLVKGVAEQNRVSNYTSSLLKQSKSNTSTSNTDSAANSTTKGGKLKFNKGNISISVANTTTKDDYLMYNHKLRWQPKGCNIPRLNGKDMLELLKGKRLVFVGDSLNRNMWESLICILRNSVSDKSKVFEASGRREFRTDNSYLFIFKDYNCTVEFFRSPFLVQEWEMPETNGLKKETLRLDLVEKSSSKYKDADYIVFNTGHWWTHEKTSKGKDYYQEGSHVYGNLNVVEAFRKALTTWARWVDANINPKKSLVLFRGYSASHFQ</sequence>
<feature type="compositionally biased region" description="Polar residues" evidence="2">
    <location>
        <begin position="152"/>
        <end position="161"/>
    </location>
</feature>
<keyword evidence="3" id="KW-1133">Transmembrane helix</keyword>
<proteinExistence type="inferred from homology"/>
<keyword evidence="3" id="KW-0472">Membrane</keyword>